<evidence type="ECO:0000256" key="5">
    <source>
        <dbReference type="ARBA" id="ARBA00022989"/>
    </source>
</evidence>
<dbReference type="AlphaFoldDB" id="A0AAD7XPP9"/>
<dbReference type="InterPro" id="IPR027417">
    <property type="entry name" value="P-loop_NTPase"/>
</dbReference>
<sequence length="390" mass="45587">MIRNAPGTTPRGLSRDRIDDDGSRPPPGSARIQLAFVQRRDHDLLATQDRAGPTVSRVFYLVLPRWCFFVAAHAKTKEKNLDVRLEYRRVELKYASHHMFVNREHKLLYCAVPKVACTEFMRLFFRLQGKNKDRGRWRGDPHFRSDKPLFSGIDPEEATQIINDPEWTKFVFFRDPAERLLSAYIDKFEKGARYGHSYSVRLYKRKHMNFSDFVDVVTAPSKITAPRKRSDLSGLHAWTNPHWRNQRFMCNLEKFLPAYNFVGSFSKLREHAELLLRAKGIWDEYGASGWTPTQHNVRRKRNKNAINNLSEGTAMFAQNHAWHRARPQDKRHDYWTQDLLARVKAAYKLDYDMFDAIGFRLDGPPTRGASWAQNKSRHFLCLMAPEFAPC</sequence>
<dbReference type="Proteomes" id="UP001230188">
    <property type="component" value="Unassembled WGS sequence"/>
</dbReference>
<evidence type="ECO:0000256" key="4">
    <source>
        <dbReference type="ARBA" id="ARBA00022692"/>
    </source>
</evidence>
<comment type="caution">
    <text evidence="10">The sequence shown here is derived from an EMBL/GenBank/DDBJ whole genome shotgun (WGS) entry which is preliminary data.</text>
</comment>
<keyword evidence="5" id="KW-1133">Transmembrane helix</keyword>
<keyword evidence="6" id="KW-0333">Golgi apparatus</keyword>
<feature type="region of interest" description="Disordered" evidence="9">
    <location>
        <begin position="1"/>
        <end position="27"/>
    </location>
</feature>
<dbReference type="PANTHER" id="PTHR12137:SF54">
    <property type="entry name" value="CARBOHYDRATE SULFOTRANSFERASE"/>
    <property type="match status" value="1"/>
</dbReference>
<evidence type="ECO:0000256" key="8">
    <source>
        <dbReference type="ARBA" id="ARBA00023180"/>
    </source>
</evidence>
<name>A0AAD7XPP9_9STRA</name>
<keyword evidence="3" id="KW-0808">Transferase</keyword>
<evidence type="ECO:0000256" key="1">
    <source>
        <dbReference type="ARBA" id="ARBA00004323"/>
    </source>
</evidence>
<evidence type="ECO:0000256" key="6">
    <source>
        <dbReference type="ARBA" id="ARBA00023034"/>
    </source>
</evidence>
<reference evidence="10" key="1">
    <citation type="submission" date="2023-01" db="EMBL/GenBank/DDBJ databases">
        <title>Metagenome sequencing of chrysophaentin producing Chrysophaeum taylorii.</title>
        <authorList>
            <person name="Davison J."/>
            <person name="Bewley C."/>
        </authorList>
    </citation>
    <scope>NUCLEOTIDE SEQUENCE</scope>
    <source>
        <strain evidence="10">NIES-1699</strain>
    </source>
</reference>
<dbReference type="EMBL" id="JAQMWT010000157">
    <property type="protein sequence ID" value="KAJ8608927.1"/>
    <property type="molecule type" value="Genomic_DNA"/>
</dbReference>
<evidence type="ECO:0000313" key="10">
    <source>
        <dbReference type="EMBL" id="KAJ8608927.1"/>
    </source>
</evidence>
<evidence type="ECO:0000256" key="2">
    <source>
        <dbReference type="ARBA" id="ARBA00006339"/>
    </source>
</evidence>
<evidence type="ECO:0000256" key="9">
    <source>
        <dbReference type="SAM" id="MobiDB-lite"/>
    </source>
</evidence>
<organism evidence="10 11">
    <name type="scientific">Chrysophaeum taylorii</name>
    <dbReference type="NCBI Taxonomy" id="2483200"/>
    <lineage>
        <taxon>Eukaryota</taxon>
        <taxon>Sar</taxon>
        <taxon>Stramenopiles</taxon>
        <taxon>Ochrophyta</taxon>
        <taxon>Pelagophyceae</taxon>
        <taxon>Pelagomonadales</taxon>
        <taxon>Pelagomonadaceae</taxon>
        <taxon>Chrysophaeum</taxon>
    </lineage>
</organism>
<protein>
    <submittedName>
        <fullName evidence="10">Uncharacterized protein</fullName>
    </submittedName>
</protein>
<evidence type="ECO:0000256" key="3">
    <source>
        <dbReference type="ARBA" id="ARBA00022679"/>
    </source>
</evidence>
<dbReference type="Gene3D" id="3.40.50.300">
    <property type="entry name" value="P-loop containing nucleotide triphosphate hydrolases"/>
    <property type="match status" value="1"/>
</dbReference>
<gene>
    <name evidence="10" type="ORF">CTAYLR_005296</name>
</gene>
<keyword evidence="11" id="KW-1185">Reference proteome</keyword>
<proteinExistence type="inferred from homology"/>
<dbReference type="InterPro" id="IPR018011">
    <property type="entry name" value="Carb_sulfotrans_8-10"/>
</dbReference>
<accession>A0AAD7XPP9</accession>
<dbReference type="GO" id="GO:0000139">
    <property type="term" value="C:Golgi membrane"/>
    <property type="evidence" value="ECO:0007669"/>
    <property type="project" value="UniProtKB-SubCell"/>
</dbReference>
<evidence type="ECO:0000313" key="11">
    <source>
        <dbReference type="Proteomes" id="UP001230188"/>
    </source>
</evidence>
<keyword evidence="7" id="KW-0472">Membrane</keyword>
<dbReference type="Pfam" id="PF03567">
    <property type="entry name" value="Sulfotransfer_2"/>
    <property type="match status" value="1"/>
</dbReference>
<dbReference type="GO" id="GO:0008146">
    <property type="term" value="F:sulfotransferase activity"/>
    <property type="evidence" value="ECO:0007669"/>
    <property type="project" value="InterPro"/>
</dbReference>
<keyword evidence="4" id="KW-0812">Transmembrane</keyword>
<comment type="similarity">
    <text evidence="2">Belongs to the sulfotransferase 2 family.</text>
</comment>
<dbReference type="PANTHER" id="PTHR12137">
    <property type="entry name" value="CARBOHYDRATE SULFOTRANSFERASE"/>
    <property type="match status" value="1"/>
</dbReference>
<feature type="compositionally biased region" description="Basic and acidic residues" evidence="9">
    <location>
        <begin position="13"/>
        <end position="23"/>
    </location>
</feature>
<keyword evidence="8" id="KW-0325">Glycoprotein</keyword>
<comment type="subcellular location">
    <subcellularLocation>
        <location evidence="1">Golgi apparatus membrane</location>
        <topology evidence="1">Single-pass type II membrane protein</topology>
    </subcellularLocation>
</comment>
<dbReference type="GO" id="GO:0016051">
    <property type="term" value="P:carbohydrate biosynthetic process"/>
    <property type="evidence" value="ECO:0007669"/>
    <property type="project" value="InterPro"/>
</dbReference>
<dbReference type="InterPro" id="IPR005331">
    <property type="entry name" value="Sulfotransferase"/>
</dbReference>
<evidence type="ECO:0000256" key="7">
    <source>
        <dbReference type="ARBA" id="ARBA00023136"/>
    </source>
</evidence>